<dbReference type="Proteomes" id="UP000018874">
    <property type="component" value="Unassembled WGS sequence"/>
</dbReference>
<dbReference type="EMBL" id="AYYD01000674">
    <property type="protein sequence ID" value="ETK10616.1"/>
    <property type="molecule type" value="Genomic_DNA"/>
</dbReference>
<accession>W2CVT0</accession>
<evidence type="ECO:0000313" key="1">
    <source>
        <dbReference type="EMBL" id="ETK10616.1"/>
    </source>
</evidence>
<name>W2CVT0_9BACT</name>
<protein>
    <submittedName>
        <fullName evidence="1">Uncharacterized protein</fullName>
    </submittedName>
</protein>
<sequence length="81" mass="9252">MLQRPRKTFWSLQERCKDLEKLFGVCRNAAKASKNFLEFAGMLQRPRKTFWSLQECCKGLEKLSGVCRNAASISKNVLALA</sequence>
<evidence type="ECO:0000313" key="2">
    <source>
        <dbReference type="Proteomes" id="UP000018874"/>
    </source>
</evidence>
<proteinExistence type="predicted"/>
<dbReference type="AlphaFoldDB" id="W2CVT0"/>
<comment type="caution">
    <text evidence="1">The sequence shown here is derived from an EMBL/GenBank/DDBJ whole genome shotgun (WGS) entry which is preliminary data.</text>
</comment>
<gene>
    <name evidence="1" type="ORF">T231_03980</name>
</gene>
<keyword evidence="2" id="KW-1185">Reference proteome</keyword>
<organism evidence="1 2">
    <name type="scientific">Tannerella sp. oral taxon BU063 isolate Cell 6/7/9</name>
    <dbReference type="NCBI Taxonomy" id="1411021"/>
    <lineage>
        <taxon>Bacteria</taxon>
        <taxon>Pseudomonadati</taxon>
        <taxon>Bacteroidota</taxon>
        <taxon>Bacteroidia</taxon>
        <taxon>Bacteroidales</taxon>
        <taxon>Tannerellaceae</taxon>
        <taxon>Tannerella</taxon>
    </lineage>
</organism>
<reference evidence="1 2" key="1">
    <citation type="submission" date="2013-11" db="EMBL/GenBank/DDBJ databases">
        <title>Single cell genomics of uncultured Tannerella BU063 (oral taxon 286).</title>
        <authorList>
            <person name="Beall C.J."/>
            <person name="Campbell A.G."/>
            <person name="Griffen A.L."/>
            <person name="Podar M."/>
            <person name="Leys E.J."/>
        </authorList>
    </citation>
    <scope>NUCLEOTIDE SEQUENCE [LARGE SCALE GENOMIC DNA]</scope>
    <source>
        <strain evidence="1">Cell 6/7/9</strain>
    </source>
</reference>